<dbReference type="SUPFAM" id="SSF53901">
    <property type="entry name" value="Thiolase-like"/>
    <property type="match status" value="2"/>
</dbReference>
<dbReference type="PIRSF" id="PIRSF000429">
    <property type="entry name" value="Ac-CoA_Ac_transf"/>
    <property type="match status" value="1"/>
</dbReference>
<dbReference type="EMBL" id="REFJ01000002">
    <property type="protein sequence ID" value="RMA81343.1"/>
    <property type="molecule type" value="Genomic_DNA"/>
</dbReference>
<feature type="active site" description="Proton acceptor" evidence="4">
    <location>
        <position position="344"/>
    </location>
</feature>
<evidence type="ECO:0000256" key="5">
    <source>
        <dbReference type="RuleBase" id="RU003557"/>
    </source>
</evidence>
<organism evidence="8 9">
    <name type="scientific">Umboniibacter marinipuniceus</name>
    <dbReference type="NCBI Taxonomy" id="569599"/>
    <lineage>
        <taxon>Bacteria</taxon>
        <taxon>Pseudomonadati</taxon>
        <taxon>Pseudomonadota</taxon>
        <taxon>Gammaproteobacteria</taxon>
        <taxon>Cellvibrionales</taxon>
        <taxon>Cellvibrionaceae</taxon>
        <taxon>Umboniibacter</taxon>
    </lineage>
</organism>
<dbReference type="NCBIfam" id="TIGR01930">
    <property type="entry name" value="AcCoA-C-Actrans"/>
    <property type="match status" value="1"/>
</dbReference>
<dbReference type="Pfam" id="PF02803">
    <property type="entry name" value="Thiolase_C"/>
    <property type="match status" value="1"/>
</dbReference>
<dbReference type="AlphaFoldDB" id="A0A3M0A8C7"/>
<evidence type="ECO:0000259" key="6">
    <source>
        <dbReference type="Pfam" id="PF00108"/>
    </source>
</evidence>
<dbReference type="Pfam" id="PF00108">
    <property type="entry name" value="Thiolase_N"/>
    <property type="match status" value="1"/>
</dbReference>
<dbReference type="CDD" id="cd00751">
    <property type="entry name" value="thiolase"/>
    <property type="match status" value="1"/>
</dbReference>
<evidence type="ECO:0000256" key="1">
    <source>
        <dbReference type="ARBA" id="ARBA00010982"/>
    </source>
</evidence>
<keyword evidence="9" id="KW-1185">Reference proteome</keyword>
<comment type="similarity">
    <text evidence="1 5">Belongs to the thiolase-like superfamily. Thiolase family.</text>
</comment>
<feature type="active site" description="Acyl-thioester intermediate" evidence="4">
    <location>
        <position position="90"/>
    </location>
</feature>
<evidence type="ECO:0000313" key="9">
    <source>
        <dbReference type="Proteomes" id="UP000267187"/>
    </source>
</evidence>
<protein>
    <submittedName>
        <fullName evidence="8">Acetyl-CoA C-acetyltransferase/acetyl-CoA acyltransferase</fullName>
    </submittedName>
</protein>
<dbReference type="GO" id="GO:0003988">
    <property type="term" value="F:acetyl-CoA C-acyltransferase activity"/>
    <property type="evidence" value="ECO:0007669"/>
    <property type="project" value="UniProtKB-ARBA"/>
</dbReference>
<evidence type="ECO:0000256" key="2">
    <source>
        <dbReference type="ARBA" id="ARBA00022679"/>
    </source>
</evidence>
<dbReference type="OrthoDB" id="9764638at2"/>
<evidence type="ECO:0000313" key="8">
    <source>
        <dbReference type="EMBL" id="RMA81343.1"/>
    </source>
</evidence>
<feature type="active site" description="Proton acceptor" evidence="4">
    <location>
        <position position="374"/>
    </location>
</feature>
<dbReference type="InterPro" id="IPR020616">
    <property type="entry name" value="Thiolase_N"/>
</dbReference>
<dbReference type="RefSeq" id="WP_121876489.1">
    <property type="nucleotide sequence ID" value="NZ_REFJ01000002.1"/>
</dbReference>
<reference evidence="8 9" key="1">
    <citation type="submission" date="2018-10" db="EMBL/GenBank/DDBJ databases">
        <title>Genomic Encyclopedia of Type Strains, Phase IV (KMG-IV): sequencing the most valuable type-strain genomes for metagenomic binning, comparative biology and taxonomic classification.</title>
        <authorList>
            <person name="Goeker M."/>
        </authorList>
    </citation>
    <scope>NUCLEOTIDE SEQUENCE [LARGE SCALE GENOMIC DNA]</scope>
    <source>
        <strain evidence="8 9">DSM 25080</strain>
    </source>
</reference>
<dbReference type="InterPro" id="IPR020617">
    <property type="entry name" value="Thiolase_C"/>
</dbReference>
<evidence type="ECO:0000256" key="4">
    <source>
        <dbReference type="PIRSR" id="PIRSR000429-1"/>
    </source>
</evidence>
<dbReference type="Gene3D" id="3.40.47.10">
    <property type="match status" value="2"/>
</dbReference>
<sequence>MSKAYIVDAIRTPGGKRNGSLSSVHPVDLGAFVLDALVDRNGFSAEDIDDVIFGCVTQVGAQANNLARNAVLASKRIPESVPAVTVDRQCGSSQQALHFAAQAVMSGTQDIVIAGGVESMSLVSIGANVADGKAAGHGQPYSATGINTNYGVDWFHQTIGAELIVEHWGLTREEIDAFAVLSHQRAMKARDAGYFNREIVPYVDDAESIDLQQDEGIRDSCSAEGLANLKPISNGAITAGNASQITDGASAVLVMSEAAVKRFGLKPRAVVHTMAIAGDDPIKMLTGPIPATKKLLAKAGMSIQDIDLYEVNEAFAPVPLVWLRELNASLDKLNVNGGGVALGHPLGATGTKLISTLLCELERRKARYGLVAICESGGTANATLIKRVGE</sequence>
<comment type="caution">
    <text evidence="8">The sequence shown here is derived from an EMBL/GenBank/DDBJ whole genome shotgun (WGS) entry which is preliminary data.</text>
</comment>
<dbReference type="Proteomes" id="UP000267187">
    <property type="component" value="Unassembled WGS sequence"/>
</dbReference>
<dbReference type="InterPro" id="IPR020613">
    <property type="entry name" value="Thiolase_CS"/>
</dbReference>
<gene>
    <name evidence="8" type="ORF">DFR27_1160</name>
</gene>
<feature type="domain" description="Thiolase C-terminal" evidence="7">
    <location>
        <begin position="265"/>
        <end position="386"/>
    </location>
</feature>
<dbReference type="PANTHER" id="PTHR43365:SF1">
    <property type="entry name" value="ACETYL-COA C-ACYLTRANSFERASE"/>
    <property type="match status" value="1"/>
</dbReference>
<keyword evidence="3 5" id="KW-0012">Acyltransferase</keyword>
<keyword evidence="2 5" id="KW-0808">Transferase</keyword>
<proteinExistence type="inferred from homology"/>
<dbReference type="PANTHER" id="PTHR43365">
    <property type="entry name" value="BLR7806 PROTEIN"/>
    <property type="match status" value="1"/>
</dbReference>
<dbReference type="InterPro" id="IPR002155">
    <property type="entry name" value="Thiolase"/>
</dbReference>
<evidence type="ECO:0000259" key="7">
    <source>
        <dbReference type="Pfam" id="PF02803"/>
    </source>
</evidence>
<dbReference type="InterPro" id="IPR016039">
    <property type="entry name" value="Thiolase-like"/>
</dbReference>
<name>A0A3M0A8C7_9GAMM</name>
<evidence type="ECO:0000256" key="3">
    <source>
        <dbReference type="ARBA" id="ARBA00023315"/>
    </source>
</evidence>
<dbReference type="PROSITE" id="PS00737">
    <property type="entry name" value="THIOLASE_2"/>
    <property type="match status" value="1"/>
</dbReference>
<accession>A0A3M0A8C7</accession>
<feature type="domain" description="Thiolase N-terminal" evidence="6">
    <location>
        <begin position="5"/>
        <end position="257"/>
    </location>
</feature>